<evidence type="ECO:0000313" key="3">
    <source>
        <dbReference type="Proteomes" id="UP000345637"/>
    </source>
</evidence>
<dbReference type="Proteomes" id="UP000345637">
    <property type="component" value="Unassembled WGS sequence"/>
</dbReference>
<dbReference type="GO" id="GO:0016020">
    <property type="term" value="C:membrane"/>
    <property type="evidence" value="ECO:0007669"/>
    <property type="project" value="UniProtKB-SubCell"/>
</dbReference>
<gene>
    <name evidence="2" type="ORF">NCTC12998_03214</name>
</gene>
<accession>A0A485B1D2</accession>
<dbReference type="NCBIfam" id="TIGR02532">
    <property type="entry name" value="IV_pilin_GFxxxE"/>
    <property type="match status" value="1"/>
</dbReference>
<dbReference type="SUPFAM" id="SSF54523">
    <property type="entry name" value="Pili subunits"/>
    <property type="match status" value="1"/>
</dbReference>
<comment type="subcellular location">
    <subcellularLocation>
        <location evidence="1">Membrane</location>
        <topology evidence="1">Single-pass membrane protein</topology>
    </subcellularLocation>
</comment>
<reference evidence="2 3" key="1">
    <citation type="submission" date="2019-03" db="EMBL/GenBank/DDBJ databases">
        <authorList>
            <consortium name="Pathogen Informatics"/>
        </authorList>
    </citation>
    <scope>NUCLEOTIDE SEQUENCE [LARGE SCALE GENOMIC DNA]</scope>
    <source>
        <strain evidence="2 3">NCTC12998</strain>
    </source>
</reference>
<organism evidence="2 3">
    <name type="scientific">Raoultella planticola</name>
    <name type="common">Klebsiella planticola</name>
    <dbReference type="NCBI Taxonomy" id="575"/>
    <lineage>
        <taxon>Bacteria</taxon>
        <taxon>Pseudomonadati</taxon>
        <taxon>Pseudomonadota</taxon>
        <taxon>Gammaproteobacteria</taxon>
        <taxon>Enterobacterales</taxon>
        <taxon>Enterobacteriaceae</taxon>
        <taxon>Klebsiella/Raoultella group</taxon>
        <taxon>Raoultella</taxon>
    </lineage>
</organism>
<sequence length="49" mass="5361">MMIRTMRGFTLVEMLLALAILAALSIAAMAVLQNVLRADSLTREKNAAR</sequence>
<dbReference type="AlphaFoldDB" id="A0A485B1D2"/>
<evidence type="ECO:0000313" key="2">
    <source>
        <dbReference type="EMBL" id="VFS67024.1"/>
    </source>
</evidence>
<proteinExistence type="predicted"/>
<evidence type="ECO:0000256" key="1">
    <source>
        <dbReference type="ARBA" id="ARBA00004167"/>
    </source>
</evidence>
<protein>
    <submittedName>
        <fullName evidence="2">Type II secretory pathway, component PulJ</fullName>
    </submittedName>
</protein>
<dbReference type="Pfam" id="PF07963">
    <property type="entry name" value="N_methyl"/>
    <property type="match status" value="1"/>
</dbReference>
<dbReference type="InterPro" id="IPR045584">
    <property type="entry name" value="Pilin-like"/>
</dbReference>
<dbReference type="EMBL" id="CAADJE010000023">
    <property type="protein sequence ID" value="VFS67024.1"/>
    <property type="molecule type" value="Genomic_DNA"/>
</dbReference>
<dbReference type="PROSITE" id="PS00409">
    <property type="entry name" value="PROKAR_NTER_METHYL"/>
    <property type="match status" value="1"/>
</dbReference>
<dbReference type="InterPro" id="IPR012902">
    <property type="entry name" value="N_methyl_site"/>
</dbReference>
<name>A0A485B1D2_RAOPL</name>